<accession>A0A915EMB4</accession>
<evidence type="ECO:0000313" key="1">
    <source>
        <dbReference type="Proteomes" id="UP000887574"/>
    </source>
</evidence>
<proteinExistence type="predicted"/>
<evidence type="ECO:0000313" key="2">
    <source>
        <dbReference type="WBParaSite" id="jg8324"/>
    </source>
</evidence>
<dbReference type="AlphaFoldDB" id="A0A915EMB4"/>
<dbReference type="WBParaSite" id="jg8324">
    <property type="protein sequence ID" value="jg8324"/>
    <property type="gene ID" value="jg8324"/>
</dbReference>
<organism evidence="1 2">
    <name type="scientific">Ditylenchus dipsaci</name>
    <dbReference type="NCBI Taxonomy" id="166011"/>
    <lineage>
        <taxon>Eukaryota</taxon>
        <taxon>Metazoa</taxon>
        <taxon>Ecdysozoa</taxon>
        <taxon>Nematoda</taxon>
        <taxon>Chromadorea</taxon>
        <taxon>Rhabditida</taxon>
        <taxon>Tylenchina</taxon>
        <taxon>Tylenchomorpha</taxon>
        <taxon>Sphaerularioidea</taxon>
        <taxon>Anguinidae</taxon>
        <taxon>Anguininae</taxon>
        <taxon>Ditylenchus</taxon>
    </lineage>
</organism>
<protein>
    <submittedName>
        <fullName evidence="2">Uncharacterized protein</fullName>
    </submittedName>
</protein>
<sequence>MVKASLLGQKIKKAKARVGTLRRKEANVEFDVESNEMDDAVSYHHKDREHLQPKPQSPALPKTLERQVSADIPDHSVTHFSSASSSSGEIQFARPISFHTTASKIACKVRKSSEEYGRLNSSYNESKPSMHTDRRMSLQVQQNEEVAKRKMSPQVLQNPGALAIQKKSAKEGIRLSEEWTFFRSQCKC</sequence>
<reference evidence="2" key="1">
    <citation type="submission" date="2022-11" db="UniProtKB">
        <authorList>
            <consortium name="WormBaseParasite"/>
        </authorList>
    </citation>
    <scope>IDENTIFICATION</scope>
</reference>
<dbReference type="Proteomes" id="UP000887574">
    <property type="component" value="Unplaced"/>
</dbReference>
<name>A0A915EMB4_9BILA</name>
<keyword evidence="1" id="KW-1185">Reference proteome</keyword>